<keyword evidence="6" id="KW-1185">Reference proteome</keyword>
<dbReference type="Proteomes" id="UP000016519">
    <property type="component" value="Unassembled WGS sequence"/>
</dbReference>
<dbReference type="GO" id="GO:0009307">
    <property type="term" value="P:DNA restriction-modification system"/>
    <property type="evidence" value="ECO:0007669"/>
    <property type="project" value="UniProtKB-KW"/>
</dbReference>
<dbReference type="RefSeq" id="WP_021617829.1">
    <property type="nucleotide sequence ID" value="NZ_KE952644.1"/>
</dbReference>
<organism evidence="5 6">
    <name type="scientific">Alloscardovia omnicolens F0580</name>
    <dbReference type="NCBI Taxonomy" id="1321816"/>
    <lineage>
        <taxon>Bacteria</taxon>
        <taxon>Bacillati</taxon>
        <taxon>Actinomycetota</taxon>
        <taxon>Actinomycetes</taxon>
        <taxon>Bifidobacteriales</taxon>
        <taxon>Bifidobacteriaceae</taxon>
        <taxon>Alloscardovia</taxon>
    </lineage>
</organism>
<evidence type="ECO:0000256" key="3">
    <source>
        <dbReference type="ARBA" id="ARBA00023125"/>
    </source>
</evidence>
<evidence type="ECO:0000256" key="1">
    <source>
        <dbReference type="ARBA" id="ARBA00010923"/>
    </source>
</evidence>
<accession>U1QUB2</accession>
<name>U1QUB2_9BIFI</name>
<dbReference type="GO" id="GO:0003677">
    <property type="term" value="F:DNA binding"/>
    <property type="evidence" value="ECO:0007669"/>
    <property type="project" value="UniProtKB-KW"/>
</dbReference>
<feature type="domain" description="Type I restriction modification DNA specificity" evidence="4">
    <location>
        <begin position="246"/>
        <end position="330"/>
    </location>
</feature>
<dbReference type="PANTHER" id="PTHR30408">
    <property type="entry name" value="TYPE-1 RESTRICTION ENZYME ECOKI SPECIFICITY PROTEIN"/>
    <property type="match status" value="1"/>
</dbReference>
<gene>
    <name evidence="5" type="ORF">HMPREF9244_00692</name>
</gene>
<dbReference type="PATRIC" id="fig|1321816.3.peg.604"/>
<sequence length="334" mass="37745">MMKVKLGDVCERGSSNLKQSDVVDKQGDYPIYGAAGYIGNVDFYHQEKPYVAVVKDGAGIGRTTLCSAKSSVIGTMQYLLPKDNVLPEYLYYVVRHMHLEKYFTGATIPHIYFKDYKNEEFSLDSLNKQNEIVQTLAKIEKSIETRQIEIKLLDELIKARFVEMFGSPVSNPKKWQVEAMNDVAPIVNYAGSLGDDVWLLNLDMVEAQTGEIIEYLIVSKEMVGNSTCTFDTTNVLYSKLRPYLNKVVIPDRCGYATSELLPLKPLPTKLNREYLTFLLRTDDFVKLISAKVTGAKMPRVSMKDFKNFDVPIPPLSLQNEFAAFVSQVDKSKVV</sequence>
<comment type="similarity">
    <text evidence="1">Belongs to the type-I restriction system S methylase family.</text>
</comment>
<dbReference type="Gene3D" id="3.90.220.20">
    <property type="entry name" value="DNA methylase specificity domains"/>
    <property type="match status" value="2"/>
</dbReference>
<reference evidence="5 6" key="1">
    <citation type="submission" date="2013-08" db="EMBL/GenBank/DDBJ databases">
        <authorList>
            <person name="Weinstock G."/>
            <person name="Sodergren E."/>
            <person name="Wylie T."/>
            <person name="Fulton L."/>
            <person name="Fulton R."/>
            <person name="Fronick C."/>
            <person name="O'Laughlin M."/>
            <person name="Godfrey J."/>
            <person name="Miner T."/>
            <person name="Herter B."/>
            <person name="Appelbaum E."/>
            <person name="Cordes M."/>
            <person name="Lek S."/>
            <person name="Wollam A."/>
            <person name="Pepin K.H."/>
            <person name="Palsikar V.B."/>
            <person name="Mitreva M."/>
            <person name="Wilson R.K."/>
        </authorList>
    </citation>
    <scope>NUCLEOTIDE SEQUENCE [LARGE SCALE GENOMIC DNA]</scope>
    <source>
        <strain evidence="5 6">F0580</strain>
    </source>
</reference>
<evidence type="ECO:0000256" key="2">
    <source>
        <dbReference type="ARBA" id="ARBA00022747"/>
    </source>
</evidence>
<feature type="domain" description="Type I restriction modification DNA specificity" evidence="4">
    <location>
        <begin position="2"/>
        <end position="149"/>
    </location>
</feature>
<dbReference type="InterPro" id="IPR052021">
    <property type="entry name" value="Type-I_RS_S_subunit"/>
</dbReference>
<evidence type="ECO:0000313" key="6">
    <source>
        <dbReference type="Proteomes" id="UP000016519"/>
    </source>
</evidence>
<dbReference type="SUPFAM" id="SSF116734">
    <property type="entry name" value="DNA methylase specificity domain"/>
    <property type="match status" value="2"/>
</dbReference>
<dbReference type="InterPro" id="IPR000055">
    <property type="entry name" value="Restrct_endonuc_typeI_TRD"/>
</dbReference>
<keyword evidence="3" id="KW-0238">DNA-binding</keyword>
<dbReference type="AlphaFoldDB" id="U1QUB2"/>
<evidence type="ECO:0000313" key="5">
    <source>
        <dbReference type="EMBL" id="ERH31010.1"/>
    </source>
</evidence>
<evidence type="ECO:0000259" key="4">
    <source>
        <dbReference type="Pfam" id="PF01420"/>
    </source>
</evidence>
<dbReference type="EMBL" id="AWSI01000020">
    <property type="protein sequence ID" value="ERH31010.1"/>
    <property type="molecule type" value="Genomic_DNA"/>
</dbReference>
<comment type="caution">
    <text evidence="5">The sequence shown here is derived from an EMBL/GenBank/DDBJ whole genome shotgun (WGS) entry which is preliminary data.</text>
</comment>
<dbReference type="Pfam" id="PF01420">
    <property type="entry name" value="Methylase_S"/>
    <property type="match status" value="2"/>
</dbReference>
<keyword evidence="2" id="KW-0680">Restriction system</keyword>
<protein>
    <submittedName>
        <fullName evidence="5">Type I restriction modification DNA specificity domain protein</fullName>
    </submittedName>
</protein>
<dbReference type="PANTHER" id="PTHR30408:SF12">
    <property type="entry name" value="TYPE I RESTRICTION ENZYME MJAVIII SPECIFICITY SUBUNIT"/>
    <property type="match status" value="1"/>
</dbReference>
<dbReference type="HOGENOM" id="CLU_021095_10_1_11"/>
<proteinExistence type="inferred from homology"/>
<dbReference type="InterPro" id="IPR044946">
    <property type="entry name" value="Restrct_endonuc_typeI_TRD_sf"/>
</dbReference>